<organism evidence="1 2">
    <name type="scientific">Enterocloster hominis</name>
    <name type="common">ex Hitch et al. 2024</name>
    <dbReference type="NCBI Taxonomy" id="1917870"/>
    <lineage>
        <taxon>Bacteria</taxon>
        <taxon>Bacillati</taxon>
        <taxon>Bacillota</taxon>
        <taxon>Clostridia</taxon>
        <taxon>Lachnospirales</taxon>
        <taxon>Lachnospiraceae</taxon>
        <taxon>Enterocloster</taxon>
    </lineage>
</organism>
<sequence length="297" mass="34679">MELERISNQELEVEVNAYGAELWSVKDVRTRRQYLWQGRPDIWELRAPVIFPYCGRIKDFKFYGPDGKEYQGQNHGFARFTTHRLKENTGEGMTWRIEADEQLRRLYPYEFSLETAYRLDGTDLHWTYLVKNNGDRDMPFNVGYHPGFICPFEGGSQDIGDYALIFEREETPIQLISDDQGQLRTGEERIYFTACKEIPLKNGMFPKNVCLTGLKSEYIDITDRSSGRYIRVHIGGFKNLLLWSKPGDIHFICIEPWTGLADDEQSRQRLELKRDIQILKPGESYEKDLLIELGGAR</sequence>
<comment type="caution">
    <text evidence="1">The sequence shown here is derived from an EMBL/GenBank/DDBJ whole genome shotgun (WGS) entry which is preliminary data.</text>
</comment>
<dbReference type="Pfam" id="PF01263">
    <property type="entry name" value="Aldose_epim"/>
    <property type="match status" value="1"/>
</dbReference>
<evidence type="ECO:0000313" key="1">
    <source>
        <dbReference type="EMBL" id="MEQ2427148.1"/>
    </source>
</evidence>
<evidence type="ECO:0000313" key="2">
    <source>
        <dbReference type="Proteomes" id="UP001454086"/>
    </source>
</evidence>
<dbReference type="InterPro" id="IPR008183">
    <property type="entry name" value="Aldose_1/G6P_1-epimerase"/>
</dbReference>
<keyword evidence="2" id="KW-1185">Reference proteome</keyword>
<dbReference type="InterPro" id="IPR014718">
    <property type="entry name" value="GH-type_carb-bd"/>
</dbReference>
<dbReference type="Gene3D" id="2.70.98.10">
    <property type="match status" value="1"/>
</dbReference>
<evidence type="ECO:0008006" key="3">
    <source>
        <dbReference type="Google" id="ProtNLM"/>
    </source>
</evidence>
<reference evidence="1 2" key="1">
    <citation type="submission" date="2024-03" db="EMBL/GenBank/DDBJ databases">
        <title>Human intestinal bacterial collection.</title>
        <authorList>
            <person name="Pauvert C."/>
            <person name="Hitch T.C.A."/>
            <person name="Clavel T."/>
        </authorList>
    </citation>
    <scope>NUCLEOTIDE SEQUENCE [LARGE SCALE GENOMIC DNA]</scope>
    <source>
        <strain evidence="1 2">CLA-SR-H021</strain>
    </source>
</reference>
<protein>
    <recommendedName>
        <fullName evidence="3">Aldose 1-epimerase family protein</fullName>
    </recommendedName>
</protein>
<dbReference type="InterPro" id="IPR011013">
    <property type="entry name" value="Gal_mutarotase_sf_dom"/>
</dbReference>
<dbReference type="SUPFAM" id="SSF74650">
    <property type="entry name" value="Galactose mutarotase-like"/>
    <property type="match status" value="1"/>
</dbReference>
<name>A0ABV1D9U0_9FIRM</name>
<dbReference type="EMBL" id="JBBMFM010000090">
    <property type="protein sequence ID" value="MEQ2427148.1"/>
    <property type="molecule type" value="Genomic_DNA"/>
</dbReference>
<proteinExistence type="predicted"/>
<gene>
    <name evidence="1" type="ORF">WMQ36_19460</name>
</gene>
<dbReference type="Proteomes" id="UP001454086">
    <property type="component" value="Unassembled WGS sequence"/>
</dbReference>
<accession>A0ABV1D9U0</accession>
<dbReference type="RefSeq" id="WP_040379616.1">
    <property type="nucleotide sequence ID" value="NZ_JBBMFM010000090.1"/>
</dbReference>